<keyword evidence="2" id="KW-1185">Reference proteome</keyword>
<reference evidence="1 2" key="1">
    <citation type="submission" date="2015-07" db="EMBL/GenBank/DDBJ databases">
        <authorList>
            <person name="Noorani M."/>
        </authorList>
    </citation>
    <scope>NUCLEOTIDE SEQUENCE [LARGE SCALE GENOMIC DNA]</scope>
    <source>
        <strain evidence="1 2">KCTC 42284</strain>
    </source>
</reference>
<evidence type="ECO:0000313" key="1">
    <source>
        <dbReference type="EMBL" id="AKS41455.1"/>
    </source>
</evidence>
<protein>
    <submittedName>
        <fullName evidence="1">Uncharacterized protein</fullName>
    </submittedName>
</protein>
<accession>A0A0K0XUW1</accession>
<organism evidence="1 2">
    <name type="scientific">Wenzhouxiangella marina</name>
    <dbReference type="NCBI Taxonomy" id="1579979"/>
    <lineage>
        <taxon>Bacteria</taxon>
        <taxon>Pseudomonadati</taxon>
        <taxon>Pseudomonadota</taxon>
        <taxon>Gammaproteobacteria</taxon>
        <taxon>Chromatiales</taxon>
        <taxon>Wenzhouxiangellaceae</taxon>
        <taxon>Wenzhouxiangella</taxon>
    </lineage>
</organism>
<dbReference type="AlphaFoldDB" id="A0A0K0XUW1"/>
<evidence type="ECO:0000313" key="2">
    <source>
        <dbReference type="Proteomes" id="UP000066624"/>
    </source>
</evidence>
<name>A0A0K0XUW1_9GAMM</name>
<gene>
    <name evidence="1" type="ORF">WM2015_1080</name>
</gene>
<dbReference type="RefSeq" id="WP_049725094.1">
    <property type="nucleotide sequence ID" value="NZ_CP012154.1"/>
</dbReference>
<sequence length="170" mass="18139">MNHFKTIVPVAFLTMFFLCGLSPSVGAQYFAVPPGAQAISNPYCGAPTYRVWNEPRRGGINFVGGNGPVFITVAHSLGAGSPVERAVLAHECGHVARRHGLNSGFYGQIRQKELEADCFAASILAQRRDRSALIAFRQMVGSCGTFSSGPPGYPTCNERLSTINQCAGGM</sequence>
<dbReference type="EMBL" id="CP012154">
    <property type="protein sequence ID" value="AKS41455.1"/>
    <property type="molecule type" value="Genomic_DNA"/>
</dbReference>
<dbReference type="Proteomes" id="UP000066624">
    <property type="component" value="Chromosome"/>
</dbReference>
<proteinExistence type="predicted"/>
<dbReference type="KEGG" id="wma:WM2015_1080"/>
<dbReference type="OrthoDB" id="9794834at2"/>